<evidence type="ECO:0000256" key="2">
    <source>
        <dbReference type="ARBA" id="ARBA00022980"/>
    </source>
</evidence>
<dbReference type="EMBL" id="HF951689">
    <property type="protein sequence ID" value="CCW36667.1"/>
    <property type="molecule type" value="Genomic_DNA"/>
</dbReference>
<protein>
    <recommendedName>
        <fullName evidence="4">Large ribosomal subunit protein uL15</fullName>
    </recommendedName>
</protein>
<keyword evidence="4" id="KW-0699">rRNA-binding</keyword>
<dbReference type="PATRIC" id="fig|1303518.3.peg.2986"/>
<dbReference type="GO" id="GO:0006412">
    <property type="term" value="P:translation"/>
    <property type="evidence" value="ECO:0007669"/>
    <property type="project" value="UniProtKB-UniRule"/>
</dbReference>
<dbReference type="InterPro" id="IPR005749">
    <property type="entry name" value="Ribosomal_uL15_bac-type"/>
</dbReference>
<dbReference type="GO" id="GO:0019843">
    <property type="term" value="F:rRNA binding"/>
    <property type="evidence" value="ECO:0007669"/>
    <property type="project" value="UniProtKB-UniRule"/>
</dbReference>
<evidence type="ECO:0000313" key="9">
    <source>
        <dbReference type="Proteomes" id="UP000014227"/>
    </source>
</evidence>
<evidence type="ECO:0000256" key="1">
    <source>
        <dbReference type="ARBA" id="ARBA00007320"/>
    </source>
</evidence>
<evidence type="ECO:0000256" key="5">
    <source>
        <dbReference type="RuleBase" id="RU003888"/>
    </source>
</evidence>
<evidence type="ECO:0000259" key="7">
    <source>
        <dbReference type="Pfam" id="PF00828"/>
    </source>
</evidence>
<keyword evidence="9" id="KW-1185">Reference proteome</keyword>
<keyword evidence="3 4" id="KW-0687">Ribonucleoprotein</keyword>
<name>S0EZW5_CHTCT</name>
<feature type="compositionally biased region" description="Gly residues" evidence="6">
    <location>
        <begin position="23"/>
        <end position="37"/>
    </location>
</feature>
<sequence length="153" mass="16818">MAIGLHTLEPAEGAKHRRKRLGRGIGSGHGKTCGRGTKGNKARDQIKPNFEGGQTPLHRRLPQKRGFKPVNKKIYSVVNLYVLEEHFSDGAEVTPEVLIQQGFVRELHDGLKILGEGNLTKKLTVRAHRFSERAKEAIEAAGGTVEVLPSLAR</sequence>
<dbReference type="InParanoid" id="S0EZW5"/>
<evidence type="ECO:0000256" key="4">
    <source>
        <dbReference type="HAMAP-Rule" id="MF_01341"/>
    </source>
</evidence>
<proteinExistence type="inferred from homology"/>
<dbReference type="InterPro" id="IPR001196">
    <property type="entry name" value="Ribosomal_uL15_CS"/>
</dbReference>
<gene>
    <name evidence="4" type="primary">rplO</name>
    <name evidence="8" type="ORF">CCALI_02882</name>
</gene>
<dbReference type="KEGG" id="ccz:CCALI_02882"/>
<dbReference type="GO" id="GO:0022625">
    <property type="term" value="C:cytosolic large ribosomal subunit"/>
    <property type="evidence" value="ECO:0007669"/>
    <property type="project" value="TreeGrafter"/>
</dbReference>
<feature type="domain" description="Large ribosomal subunit protein uL15/eL18" evidence="7">
    <location>
        <begin position="77"/>
        <end position="146"/>
    </location>
</feature>
<dbReference type="Gene3D" id="3.100.10.10">
    <property type="match status" value="1"/>
</dbReference>
<dbReference type="InterPro" id="IPR030878">
    <property type="entry name" value="Ribosomal_uL15"/>
</dbReference>
<dbReference type="InterPro" id="IPR021131">
    <property type="entry name" value="Ribosomal_uL15/eL18"/>
</dbReference>
<comment type="function">
    <text evidence="4">Binds to the 23S rRNA.</text>
</comment>
<dbReference type="Pfam" id="PF00828">
    <property type="entry name" value="Ribosomal_L27A"/>
    <property type="match status" value="1"/>
</dbReference>
<evidence type="ECO:0000256" key="6">
    <source>
        <dbReference type="SAM" id="MobiDB-lite"/>
    </source>
</evidence>
<reference evidence="9" key="1">
    <citation type="submission" date="2013-03" db="EMBL/GenBank/DDBJ databases">
        <title>Genome sequence of Chthonomonas calidirosea, the first sequenced genome from the Armatimonadetes phylum (formally candidate division OP10).</title>
        <authorList>
            <person name="Lee K.C.Y."/>
            <person name="Morgan X.C."/>
            <person name="Dunfield P.F."/>
            <person name="Tamas I."/>
            <person name="Houghton K.M."/>
            <person name="Vyssotski M."/>
            <person name="Ryan J.L.J."/>
            <person name="Lagutin K."/>
            <person name="McDonald I.R."/>
            <person name="Stott M.B."/>
        </authorList>
    </citation>
    <scope>NUCLEOTIDE SEQUENCE [LARGE SCALE GENOMIC DNA]</scope>
    <source>
        <strain evidence="9">DSM 23976 / ICMP 18418 / T49</strain>
    </source>
</reference>
<dbReference type="eggNOG" id="COG0200">
    <property type="taxonomic scope" value="Bacteria"/>
</dbReference>
<dbReference type="AlphaFoldDB" id="S0EZW5"/>
<dbReference type="SUPFAM" id="SSF52080">
    <property type="entry name" value="Ribosomal proteins L15p and L18e"/>
    <property type="match status" value="1"/>
</dbReference>
<dbReference type="GO" id="GO:0003735">
    <property type="term" value="F:structural constituent of ribosome"/>
    <property type="evidence" value="ECO:0007669"/>
    <property type="project" value="InterPro"/>
</dbReference>
<dbReference type="PROSITE" id="PS00475">
    <property type="entry name" value="RIBOSOMAL_L15"/>
    <property type="match status" value="1"/>
</dbReference>
<dbReference type="HAMAP" id="MF_01341">
    <property type="entry name" value="Ribosomal_uL15"/>
    <property type="match status" value="1"/>
</dbReference>
<keyword evidence="2 4" id="KW-0689">Ribosomal protein</keyword>
<organism evidence="8 9">
    <name type="scientific">Chthonomonas calidirosea (strain DSM 23976 / ICMP 18418 / T49)</name>
    <dbReference type="NCBI Taxonomy" id="1303518"/>
    <lineage>
        <taxon>Bacteria</taxon>
        <taxon>Bacillati</taxon>
        <taxon>Armatimonadota</taxon>
        <taxon>Chthonomonadia</taxon>
        <taxon>Chthonomonadales</taxon>
        <taxon>Chthonomonadaceae</taxon>
        <taxon>Chthonomonas</taxon>
    </lineage>
</organism>
<dbReference type="HOGENOM" id="CLU_055188_4_2_0"/>
<dbReference type="PANTHER" id="PTHR12934:SF11">
    <property type="entry name" value="LARGE RIBOSOMAL SUBUNIT PROTEIN UL15M"/>
    <property type="match status" value="1"/>
</dbReference>
<comment type="similarity">
    <text evidence="1 4 5">Belongs to the universal ribosomal protein uL15 family.</text>
</comment>
<feature type="region of interest" description="Disordered" evidence="6">
    <location>
        <begin position="1"/>
        <end position="65"/>
    </location>
</feature>
<dbReference type="InterPro" id="IPR036227">
    <property type="entry name" value="Ribosomal_uL15/eL18_sf"/>
</dbReference>
<dbReference type="Proteomes" id="UP000014227">
    <property type="component" value="Chromosome I"/>
</dbReference>
<comment type="subunit">
    <text evidence="4">Part of the 50S ribosomal subunit.</text>
</comment>
<keyword evidence="4" id="KW-0694">RNA-binding</keyword>
<dbReference type="FunCoup" id="S0EZW5">
    <property type="interactions" value="482"/>
</dbReference>
<dbReference type="STRING" id="454171.CP488_01206"/>
<dbReference type="NCBIfam" id="TIGR01071">
    <property type="entry name" value="rplO_bact"/>
    <property type="match status" value="1"/>
</dbReference>
<accession>S0EZW5</accession>
<evidence type="ECO:0000256" key="3">
    <source>
        <dbReference type="ARBA" id="ARBA00023274"/>
    </source>
</evidence>
<evidence type="ECO:0000313" key="8">
    <source>
        <dbReference type="EMBL" id="CCW36667.1"/>
    </source>
</evidence>
<dbReference type="PANTHER" id="PTHR12934">
    <property type="entry name" value="50S RIBOSOMAL PROTEIN L15"/>
    <property type="match status" value="1"/>
</dbReference>